<reference evidence="1 2" key="1">
    <citation type="journal article" date="2018" name="Genet. Mol. Biol.">
        <title>The genome sequence of Dyella jiangningensis FCAV SCS01 from a lignocellulose-decomposing microbial consortium metagenome reveals potential for biotechnological applications.</title>
        <authorList>
            <person name="Desiderato J.G."/>
            <person name="Alvarenga D.O."/>
            <person name="Constancio M.T.L."/>
            <person name="Alves L.M.C."/>
            <person name="Varani A.M."/>
        </authorList>
    </citation>
    <scope>NUCLEOTIDE SEQUENCE [LARGE SCALE GENOMIC DNA]</scope>
    <source>
        <strain evidence="1 2">FCAV SCS01</strain>
    </source>
</reference>
<dbReference type="EMBL" id="NFZS01000001">
    <property type="protein sequence ID" value="RAO77736.1"/>
    <property type="molecule type" value="Genomic_DNA"/>
</dbReference>
<evidence type="ECO:0008006" key="3">
    <source>
        <dbReference type="Google" id="ProtNLM"/>
    </source>
</evidence>
<protein>
    <recommendedName>
        <fullName evidence="3">Response regulatory domain-containing protein</fullName>
    </recommendedName>
</protein>
<gene>
    <name evidence="1" type="ORF">CA260_07715</name>
</gene>
<keyword evidence="2" id="KW-1185">Reference proteome</keyword>
<dbReference type="SUPFAM" id="SSF52172">
    <property type="entry name" value="CheY-like"/>
    <property type="match status" value="1"/>
</dbReference>
<dbReference type="AlphaFoldDB" id="A0A328PBZ0"/>
<evidence type="ECO:0000313" key="1">
    <source>
        <dbReference type="EMBL" id="RAO77736.1"/>
    </source>
</evidence>
<comment type="caution">
    <text evidence="1">The sequence shown here is derived from an EMBL/GenBank/DDBJ whole genome shotgun (WGS) entry which is preliminary data.</text>
</comment>
<name>A0A328PBZ0_9GAMM</name>
<sequence>MGATVIGPVGRVGHALEVMSRERVNGAVLDIHLGGELVYPVADALRRRRIPFVFATGYDPESIPFLYLDVMRRQKLVAWSEAAWLLFGIRDAC</sequence>
<organism evidence="1 2">
    <name type="scientific">Dyella jiangningensis</name>
    <dbReference type="NCBI Taxonomy" id="1379159"/>
    <lineage>
        <taxon>Bacteria</taxon>
        <taxon>Pseudomonadati</taxon>
        <taxon>Pseudomonadota</taxon>
        <taxon>Gammaproteobacteria</taxon>
        <taxon>Lysobacterales</taxon>
        <taxon>Rhodanobacteraceae</taxon>
        <taxon>Dyella</taxon>
    </lineage>
</organism>
<proteinExistence type="predicted"/>
<accession>A0A328PBZ0</accession>
<dbReference type="Proteomes" id="UP000248926">
    <property type="component" value="Unassembled WGS sequence"/>
</dbReference>
<dbReference type="Gene3D" id="3.40.50.2300">
    <property type="match status" value="1"/>
</dbReference>
<evidence type="ECO:0000313" key="2">
    <source>
        <dbReference type="Proteomes" id="UP000248926"/>
    </source>
</evidence>
<dbReference type="InterPro" id="IPR011006">
    <property type="entry name" value="CheY-like_superfamily"/>
</dbReference>